<feature type="non-terminal residue" evidence="1">
    <location>
        <position position="1"/>
    </location>
</feature>
<organism evidence="1 2">
    <name type="scientific">Racocetra persica</name>
    <dbReference type="NCBI Taxonomy" id="160502"/>
    <lineage>
        <taxon>Eukaryota</taxon>
        <taxon>Fungi</taxon>
        <taxon>Fungi incertae sedis</taxon>
        <taxon>Mucoromycota</taxon>
        <taxon>Glomeromycotina</taxon>
        <taxon>Glomeromycetes</taxon>
        <taxon>Diversisporales</taxon>
        <taxon>Gigasporaceae</taxon>
        <taxon>Racocetra</taxon>
    </lineage>
</organism>
<evidence type="ECO:0000313" key="2">
    <source>
        <dbReference type="Proteomes" id="UP000789920"/>
    </source>
</evidence>
<comment type="caution">
    <text evidence="1">The sequence shown here is derived from an EMBL/GenBank/DDBJ whole genome shotgun (WGS) entry which is preliminary data.</text>
</comment>
<sequence>WNLAIWFDTAMFEMERPSTTIPNKPQQYTNKPGKGNGGPVPMELDYARSSSNKKNRKQLLKFNSKINGHPAWILLDSRASCNFIDKDFATQNKLILKTVSPLSVELADRSKAQMNKTFNINKLELGPYYTSRISAQVLKLQHYDTILEKLWLYHTNPNINWRKNTLVFQYRSKIIEVQADFQKTPKDPSCNSVFISR</sequence>
<name>A0ACA9RQ88_9GLOM</name>
<accession>A0ACA9RQ88</accession>
<protein>
    <submittedName>
        <fullName evidence="1">21857_t:CDS:1</fullName>
    </submittedName>
</protein>
<keyword evidence="2" id="KW-1185">Reference proteome</keyword>
<dbReference type="Proteomes" id="UP000789920">
    <property type="component" value="Unassembled WGS sequence"/>
</dbReference>
<reference evidence="1" key="1">
    <citation type="submission" date="2021-06" db="EMBL/GenBank/DDBJ databases">
        <authorList>
            <person name="Kallberg Y."/>
            <person name="Tangrot J."/>
            <person name="Rosling A."/>
        </authorList>
    </citation>
    <scope>NUCLEOTIDE SEQUENCE</scope>
    <source>
        <strain evidence="1">MA461A</strain>
    </source>
</reference>
<dbReference type="EMBL" id="CAJVQC010061660">
    <property type="protein sequence ID" value="CAG8801992.1"/>
    <property type="molecule type" value="Genomic_DNA"/>
</dbReference>
<evidence type="ECO:0000313" key="1">
    <source>
        <dbReference type="EMBL" id="CAG8801992.1"/>
    </source>
</evidence>
<gene>
    <name evidence="1" type="ORF">RPERSI_LOCUS21229</name>
</gene>
<proteinExistence type="predicted"/>